<comment type="caution">
    <text evidence="3">The sequence shown here is derived from an EMBL/GenBank/DDBJ whole genome shotgun (WGS) entry which is preliminary data.</text>
</comment>
<dbReference type="Proteomes" id="UP000660024">
    <property type="component" value="Unassembled WGS sequence"/>
</dbReference>
<sequence>MMKIRFNLLGSLFILIVLAAFTSCEKSISEEKIGIEKVYIPESISVNTTDNNYSVPSKVNDKVVYGPAQNFLDDDANNKVLVYLGVSKSGKETTESFSVDLMSRPDTINQLITTNGATFLQLPETAYTLPASVTLASGEATTSFNLVIDKPMLKTYAGKKVAVCVALSNPTRYMLNSRASKVIIIIDVDALKLK</sequence>
<reference evidence="3 4" key="1">
    <citation type="submission" date="2020-12" db="EMBL/GenBank/DDBJ databases">
        <title>Bacterial novel species Pedobacter sp. SD-b isolated from soil.</title>
        <authorList>
            <person name="Jung H.-Y."/>
        </authorList>
    </citation>
    <scope>NUCLEOTIDE SEQUENCE [LARGE SCALE GENOMIC DNA]</scope>
    <source>
        <strain evidence="3 4">SD-b</strain>
    </source>
</reference>
<dbReference type="Pfam" id="PF08522">
    <property type="entry name" value="BT_3987-like_N"/>
    <property type="match status" value="1"/>
</dbReference>
<evidence type="ECO:0000313" key="4">
    <source>
        <dbReference type="Proteomes" id="UP000660024"/>
    </source>
</evidence>
<dbReference type="PROSITE" id="PS51257">
    <property type="entry name" value="PROKAR_LIPOPROTEIN"/>
    <property type="match status" value="1"/>
</dbReference>
<keyword evidence="1" id="KW-0732">Signal</keyword>
<dbReference type="InterPro" id="IPR013728">
    <property type="entry name" value="BT_3987-like_N"/>
</dbReference>
<feature type="domain" description="BT-3987-like N-terminal" evidence="2">
    <location>
        <begin position="74"/>
        <end position="168"/>
    </location>
</feature>
<accession>A0ABS1BML2</accession>
<protein>
    <submittedName>
        <fullName evidence="3">DUF1735 domain-containing protein</fullName>
    </submittedName>
</protein>
<feature type="signal peptide" evidence="1">
    <location>
        <begin position="1"/>
        <end position="19"/>
    </location>
</feature>
<proteinExistence type="predicted"/>
<dbReference type="EMBL" id="JAEHFY010000023">
    <property type="protein sequence ID" value="MBK0384138.1"/>
    <property type="molecule type" value="Genomic_DNA"/>
</dbReference>
<name>A0ABS1BML2_9SPHI</name>
<evidence type="ECO:0000256" key="1">
    <source>
        <dbReference type="SAM" id="SignalP"/>
    </source>
</evidence>
<feature type="chain" id="PRO_5045637396" evidence="1">
    <location>
        <begin position="20"/>
        <end position="194"/>
    </location>
</feature>
<dbReference type="RefSeq" id="WP_200587582.1">
    <property type="nucleotide sequence ID" value="NZ_JAEHFY010000023.1"/>
</dbReference>
<organism evidence="3 4">
    <name type="scientific">Pedobacter segetis</name>
    <dbReference type="NCBI Taxonomy" id="2793069"/>
    <lineage>
        <taxon>Bacteria</taxon>
        <taxon>Pseudomonadati</taxon>
        <taxon>Bacteroidota</taxon>
        <taxon>Sphingobacteriia</taxon>
        <taxon>Sphingobacteriales</taxon>
        <taxon>Sphingobacteriaceae</taxon>
        <taxon>Pedobacter</taxon>
    </lineage>
</organism>
<keyword evidence="4" id="KW-1185">Reference proteome</keyword>
<gene>
    <name evidence="3" type="ORF">I5M32_14305</name>
</gene>
<dbReference type="Gene3D" id="2.60.40.1740">
    <property type="entry name" value="hypothetical protein (bacova_03559)"/>
    <property type="match status" value="1"/>
</dbReference>
<evidence type="ECO:0000259" key="2">
    <source>
        <dbReference type="Pfam" id="PF08522"/>
    </source>
</evidence>
<evidence type="ECO:0000313" key="3">
    <source>
        <dbReference type="EMBL" id="MBK0384138.1"/>
    </source>
</evidence>